<sequence length="99" mass="11243">MQASTKTQSKFSPKSSSPASVGFTTPFTDSDSWKLFKTSNRNGTKSTRRILTTRTRDWMCSSVIGDRTDLNLPVSFPFDSFSVCSRCIWRYDNFPYSST</sequence>
<organism evidence="2">
    <name type="scientific">Cacopsylla melanoneura</name>
    <dbReference type="NCBI Taxonomy" id="428564"/>
    <lineage>
        <taxon>Eukaryota</taxon>
        <taxon>Metazoa</taxon>
        <taxon>Ecdysozoa</taxon>
        <taxon>Arthropoda</taxon>
        <taxon>Hexapoda</taxon>
        <taxon>Insecta</taxon>
        <taxon>Pterygota</taxon>
        <taxon>Neoptera</taxon>
        <taxon>Paraneoptera</taxon>
        <taxon>Hemiptera</taxon>
        <taxon>Sternorrhyncha</taxon>
        <taxon>Psylloidea</taxon>
        <taxon>Psyllidae</taxon>
        <taxon>Psyllinae</taxon>
        <taxon>Cacopsylla</taxon>
    </lineage>
</organism>
<protein>
    <submittedName>
        <fullName evidence="2">Uncharacterized protein</fullName>
    </submittedName>
</protein>
<dbReference type="AlphaFoldDB" id="A0A8D8TAB4"/>
<feature type="compositionally biased region" description="Low complexity" evidence="1">
    <location>
        <begin position="1"/>
        <end position="20"/>
    </location>
</feature>
<dbReference type="EMBL" id="HBUF01605462">
    <property type="protein sequence ID" value="CAG6777399.1"/>
    <property type="molecule type" value="Transcribed_RNA"/>
</dbReference>
<dbReference type="EMBL" id="HBUF01259688">
    <property type="protein sequence ID" value="CAG6682538.1"/>
    <property type="molecule type" value="Transcribed_RNA"/>
</dbReference>
<reference evidence="2" key="1">
    <citation type="submission" date="2021-05" db="EMBL/GenBank/DDBJ databases">
        <authorList>
            <person name="Alioto T."/>
            <person name="Alioto T."/>
            <person name="Gomez Garrido J."/>
        </authorList>
    </citation>
    <scope>NUCLEOTIDE SEQUENCE</scope>
</reference>
<evidence type="ECO:0000313" key="2">
    <source>
        <dbReference type="EMBL" id="CAG6682545.1"/>
    </source>
</evidence>
<dbReference type="EMBL" id="HBUF01605459">
    <property type="protein sequence ID" value="CAG6777394.1"/>
    <property type="molecule type" value="Transcribed_RNA"/>
</dbReference>
<dbReference type="EMBL" id="HBUF01605461">
    <property type="protein sequence ID" value="CAG6777397.1"/>
    <property type="molecule type" value="Transcribed_RNA"/>
</dbReference>
<dbReference type="EMBL" id="HBUF01259694">
    <property type="protein sequence ID" value="CAG6682549.1"/>
    <property type="molecule type" value="Transcribed_RNA"/>
</dbReference>
<proteinExistence type="predicted"/>
<dbReference type="EMBL" id="HBUF01259693">
    <property type="protein sequence ID" value="CAG6682547.1"/>
    <property type="molecule type" value="Transcribed_RNA"/>
</dbReference>
<evidence type="ECO:0000256" key="1">
    <source>
        <dbReference type="SAM" id="MobiDB-lite"/>
    </source>
</evidence>
<dbReference type="EMBL" id="HBUF01259692">
    <property type="protein sequence ID" value="CAG6682545.1"/>
    <property type="molecule type" value="Transcribed_RNA"/>
</dbReference>
<dbReference type="EMBL" id="HBUF01259689">
    <property type="protein sequence ID" value="CAG6682540.1"/>
    <property type="molecule type" value="Transcribed_RNA"/>
</dbReference>
<name>A0A8D8TAB4_9HEMI</name>
<feature type="region of interest" description="Disordered" evidence="1">
    <location>
        <begin position="1"/>
        <end position="26"/>
    </location>
</feature>
<accession>A0A8D8TAB4</accession>